<reference evidence="2" key="1">
    <citation type="submission" date="2023-05" db="EMBL/GenBank/DDBJ databases">
        <title>Whole genome sequence of Commensalibacter sp.</title>
        <authorList>
            <person name="Charoenyingcharoen P."/>
            <person name="Yukphan P."/>
        </authorList>
    </citation>
    <scope>NUCLEOTIDE SEQUENCE</scope>
    <source>
        <strain evidence="2">TBRC 10068</strain>
    </source>
</reference>
<dbReference type="SUPFAM" id="SSF56281">
    <property type="entry name" value="Metallo-hydrolase/oxidoreductase"/>
    <property type="match status" value="1"/>
</dbReference>
<dbReference type="Gene3D" id="3.60.15.10">
    <property type="entry name" value="Ribonuclease Z/Hydroxyacylglutathione hydrolase-like"/>
    <property type="match status" value="1"/>
</dbReference>
<accession>A0ABT6Q8J0</accession>
<organism evidence="2 3">
    <name type="scientific">Commensalibacter nepenthis</name>
    <dbReference type="NCBI Taxonomy" id="3043872"/>
    <lineage>
        <taxon>Bacteria</taxon>
        <taxon>Pseudomonadati</taxon>
        <taxon>Pseudomonadota</taxon>
        <taxon>Alphaproteobacteria</taxon>
        <taxon>Acetobacterales</taxon>
        <taxon>Acetobacteraceae</taxon>
    </lineage>
</organism>
<dbReference type="Pfam" id="PF00753">
    <property type="entry name" value="Lactamase_B"/>
    <property type="match status" value="1"/>
</dbReference>
<feature type="domain" description="Metallo-beta-lactamase" evidence="1">
    <location>
        <begin position="41"/>
        <end position="116"/>
    </location>
</feature>
<protein>
    <submittedName>
        <fullName evidence="2">MBL fold metallo-hydrolase</fullName>
    </submittedName>
</protein>
<dbReference type="PANTHER" id="PTHR30619">
    <property type="entry name" value="DNA INTERNALIZATION/COMPETENCE PROTEIN COMEC/REC2"/>
    <property type="match status" value="1"/>
</dbReference>
<sequence length="375" mass="42303">MTMSPGYEIDFLPVGQDQDGDAIVLRWGYNEVNYTNNPLINQKVVIIDTGFSSDGEKIRTHINNYYFVNKVDLIIITHPDLDHIGGLKYILENMEVGELWIHRPLLHGAMVQVDDRRVTENSKTKRLIECKVKIEDAIKIAQSKNIIIKEPFQGLGFNDGNGFITVLAPTKEYYESLLPEFIGEKSSSNLMAEGLRNAVESIGEKIKKLVTSNKDEDDLNDDDTTSAVNKSSAIILFGCCGDYSFFTGDAGIETLDIAYQYLTSQFNYNLFLSMLKVFQIPHHGSKRNLGPTILNKLFSNVDNSHISAVVSCIKTSNTNVTLKHPHQAVINAFKRRNINVYPTKGLTIYHSKNMPSRKGWSTADSLDYKLEYFEE</sequence>
<dbReference type="PANTHER" id="PTHR30619:SF1">
    <property type="entry name" value="RECOMBINATION PROTEIN 2"/>
    <property type="match status" value="1"/>
</dbReference>
<name>A0ABT6Q8J0_9PROT</name>
<comment type="caution">
    <text evidence="2">The sequence shown here is derived from an EMBL/GenBank/DDBJ whole genome shotgun (WGS) entry which is preliminary data.</text>
</comment>
<gene>
    <name evidence="2" type="ORF">QJV33_07370</name>
</gene>
<proteinExistence type="predicted"/>
<evidence type="ECO:0000313" key="2">
    <source>
        <dbReference type="EMBL" id="MDI2113101.1"/>
    </source>
</evidence>
<dbReference type="InterPro" id="IPR052159">
    <property type="entry name" value="Competence_DNA_uptake"/>
</dbReference>
<dbReference type="EMBL" id="JASBAN010000001">
    <property type="protein sequence ID" value="MDI2113101.1"/>
    <property type="molecule type" value="Genomic_DNA"/>
</dbReference>
<evidence type="ECO:0000259" key="1">
    <source>
        <dbReference type="Pfam" id="PF00753"/>
    </source>
</evidence>
<dbReference type="InterPro" id="IPR036866">
    <property type="entry name" value="RibonucZ/Hydroxyglut_hydro"/>
</dbReference>
<dbReference type="RefSeq" id="WP_281462720.1">
    <property type="nucleotide sequence ID" value="NZ_JASBAN010000001.1"/>
</dbReference>
<dbReference type="InterPro" id="IPR001279">
    <property type="entry name" value="Metallo-B-lactamas"/>
</dbReference>
<evidence type="ECO:0000313" key="3">
    <source>
        <dbReference type="Proteomes" id="UP001431775"/>
    </source>
</evidence>
<dbReference type="Proteomes" id="UP001431775">
    <property type="component" value="Unassembled WGS sequence"/>
</dbReference>
<keyword evidence="3" id="KW-1185">Reference proteome</keyword>